<protein>
    <submittedName>
        <fullName evidence="2">Putative prostate stem cell antigen-like</fullName>
    </submittedName>
</protein>
<sequence length="78" mass="8629">MMRLYGALILFMILSTEPLDRCFSVNVTGYMTKGCRKETNCVKPISCCEEDFCNSAIMLNGPRVALLLVSSAITALFL</sequence>
<evidence type="ECO:0000313" key="2">
    <source>
        <dbReference type="EMBL" id="AWP07376.1"/>
    </source>
</evidence>
<dbReference type="AlphaFoldDB" id="A0A2U9BVC4"/>
<keyword evidence="3" id="KW-1185">Reference proteome</keyword>
<proteinExistence type="predicted"/>
<dbReference type="SUPFAM" id="SSF57302">
    <property type="entry name" value="Snake toxin-like"/>
    <property type="match status" value="1"/>
</dbReference>
<dbReference type="EMBL" id="CP026251">
    <property type="protein sequence ID" value="AWP07376.1"/>
    <property type="molecule type" value="Genomic_DNA"/>
</dbReference>
<organism evidence="2 3">
    <name type="scientific">Scophthalmus maximus</name>
    <name type="common">Turbot</name>
    <name type="synonym">Psetta maxima</name>
    <dbReference type="NCBI Taxonomy" id="52904"/>
    <lineage>
        <taxon>Eukaryota</taxon>
        <taxon>Metazoa</taxon>
        <taxon>Chordata</taxon>
        <taxon>Craniata</taxon>
        <taxon>Vertebrata</taxon>
        <taxon>Euteleostomi</taxon>
        <taxon>Actinopterygii</taxon>
        <taxon>Neopterygii</taxon>
        <taxon>Teleostei</taxon>
        <taxon>Neoteleostei</taxon>
        <taxon>Acanthomorphata</taxon>
        <taxon>Carangaria</taxon>
        <taxon>Pleuronectiformes</taxon>
        <taxon>Pleuronectoidei</taxon>
        <taxon>Scophthalmidae</taxon>
        <taxon>Scophthalmus</taxon>
    </lineage>
</organism>
<dbReference type="Proteomes" id="UP000246464">
    <property type="component" value="Chromosome 9"/>
</dbReference>
<evidence type="ECO:0000313" key="3">
    <source>
        <dbReference type="Proteomes" id="UP000246464"/>
    </source>
</evidence>
<gene>
    <name evidence="2" type="ORF">SMAX5B_010410</name>
</gene>
<evidence type="ECO:0000256" key="1">
    <source>
        <dbReference type="SAM" id="SignalP"/>
    </source>
</evidence>
<reference evidence="2 3" key="1">
    <citation type="submission" date="2017-12" db="EMBL/GenBank/DDBJ databases">
        <title>Integrating genomic resources of turbot (Scophthalmus maximus) in depth evaluation of genetic and physical mapping variation across individuals.</title>
        <authorList>
            <person name="Martinez P."/>
        </authorList>
    </citation>
    <scope>NUCLEOTIDE SEQUENCE [LARGE SCALE GENOMIC DNA]</scope>
</reference>
<dbReference type="InterPro" id="IPR045860">
    <property type="entry name" value="Snake_toxin-like_sf"/>
</dbReference>
<feature type="chain" id="PRO_5015966090" evidence="1">
    <location>
        <begin position="23"/>
        <end position="78"/>
    </location>
</feature>
<keyword evidence="1" id="KW-0732">Signal</keyword>
<accession>A0A2U9BVC4</accession>
<name>A0A2U9BVC4_SCOMX</name>
<feature type="signal peptide" evidence="1">
    <location>
        <begin position="1"/>
        <end position="22"/>
    </location>
</feature>